<gene>
    <name evidence="5" type="ORF">H9809_03245</name>
</gene>
<dbReference type="GO" id="GO:0036297">
    <property type="term" value="P:interstrand cross-link repair"/>
    <property type="evidence" value="ECO:0007669"/>
    <property type="project" value="TreeGrafter"/>
</dbReference>
<sequence length="882" mass="99879">MNIENFTVYQKTVPERKAVFQEFPSSLHPDIREFLKLEGIPSLYSHQAEMFEKAREGKNVVITTSTASGKTLSFLLPVLQEILKNPLTRAVFVYPTKALASDQYRALQPVLEYFGNGRINAGVYDGDTMQAERSRIRKSANIILTNPEMLNSAFLPNHSSYGFDFIFSNLKYVVIDELHTYRGAFGAHLANIFRRMKRVCGYYGSKPQFLCSSATIANPAELAEKICGEKFVLVDKDGSAAPEKEYRLLLPPEIKGKNDKIYGRRPASWLAAELVPALTAGNHHFIVFGKSRRNVEVILKEARDKMEENGISRKIAGYRGGYTPVERKSIEEKMITGELAGLVSTNALELGIDIGSLDCTVLAGYPGTRASFWQQTGRAGRNGEKCVNYLILENQPFDQYIALDPEWLFSKSSENAIVDPDNLLIELAHIRAAAAEMPLSLDDAGLFPDLGEIIPVLLNAGEVESMAGRFAWAGEAFPAGDYSLRNMDKSRYKLLLEKENREITQMDETQAFHELYPGAVYIHEGELYEVLKLDLESRTAYGVPFAGNYYTVPSGTQETRILQTFREEELGRSRIYFGDINVEEVISMYKKLQFHNHQNLGYVSLLRPLRKDYDTESTWIHIPENVTRVYRNLLVPAKSGELMLNNHFEGLAFAVKNAAMMVTMTESSDIDTVISNNARIPDIFQEEKVALFIYDRYEGGLGYSEKIYDLVPEILEKAIHMVKGCSCEDGCPACVGDYTLDKAMVLWGLENLLEESLPPEQVKMPEQEARPVMEKEYSFFTLPIQWQEFCQSVKENGEKGGDFLKTIQEIGVEDHTLVLTVKNGFYRDWLLEGENLRELENTLRWHAVCPSDMKIEVRAEEDRENAEKIKGRLRRKYGDKGE</sequence>
<dbReference type="InterPro" id="IPR018973">
    <property type="entry name" value="MZB"/>
</dbReference>
<keyword evidence="1" id="KW-0547">Nucleotide-binding</keyword>
<dbReference type="CDD" id="cd17923">
    <property type="entry name" value="DEXHc_Hrq1-like"/>
    <property type="match status" value="1"/>
</dbReference>
<reference evidence="5" key="1">
    <citation type="journal article" date="2021" name="PeerJ">
        <title>Extensive microbial diversity within the chicken gut microbiome revealed by metagenomics and culture.</title>
        <authorList>
            <person name="Gilroy R."/>
            <person name="Ravi A."/>
            <person name="Getino M."/>
            <person name="Pursley I."/>
            <person name="Horton D.L."/>
            <person name="Alikhan N.F."/>
            <person name="Baker D."/>
            <person name="Gharbi K."/>
            <person name="Hall N."/>
            <person name="Watson M."/>
            <person name="Adriaenssens E.M."/>
            <person name="Foster-Nyarko E."/>
            <person name="Jarju S."/>
            <person name="Secka A."/>
            <person name="Antonio M."/>
            <person name="Oren A."/>
            <person name="Chaudhuri R.R."/>
            <person name="La Ragione R."/>
            <person name="Hildebrand F."/>
            <person name="Pallen M.J."/>
        </authorList>
    </citation>
    <scope>NUCLEOTIDE SEQUENCE</scope>
    <source>
        <strain evidence="5">1068</strain>
    </source>
</reference>
<dbReference type="InterPro" id="IPR001650">
    <property type="entry name" value="Helicase_C-like"/>
</dbReference>
<dbReference type="PANTHER" id="PTHR47957:SF3">
    <property type="entry name" value="ATP-DEPENDENT HELICASE HRQ1"/>
    <property type="match status" value="1"/>
</dbReference>
<reference evidence="5" key="2">
    <citation type="submission" date="2021-04" db="EMBL/GenBank/DDBJ databases">
        <authorList>
            <person name="Gilroy R."/>
        </authorList>
    </citation>
    <scope>NUCLEOTIDE SEQUENCE</scope>
    <source>
        <strain evidence="5">1068</strain>
    </source>
</reference>
<dbReference type="SUPFAM" id="SSF52540">
    <property type="entry name" value="P-loop containing nucleoside triphosphate hydrolases"/>
    <property type="match status" value="1"/>
</dbReference>
<dbReference type="SMART" id="SM00490">
    <property type="entry name" value="HELICc"/>
    <property type="match status" value="1"/>
</dbReference>
<dbReference type="Gene3D" id="3.40.50.300">
    <property type="entry name" value="P-loop containing nucleotide triphosphate hydrolases"/>
    <property type="match status" value="2"/>
</dbReference>
<dbReference type="PROSITE" id="PS51192">
    <property type="entry name" value="HELICASE_ATP_BIND_1"/>
    <property type="match status" value="1"/>
</dbReference>
<comment type="caution">
    <text evidence="5">The sequence shown here is derived from an EMBL/GenBank/DDBJ whole genome shotgun (WGS) entry which is preliminary data.</text>
</comment>
<evidence type="ECO:0000313" key="6">
    <source>
        <dbReference type="Proteomes" id="UP000824056"/>
    </source>
</evidence>
<dbReference type="InterPro" id="IPR027417">
    <property type="entry name" value="P-loop_NTPase"/>
</dbReference>
<dbReference type="EMBL" id="DXBG01000077">
    <property type="protein sequence ID" value="HIZ64907.1"/>
    <property type="molecule type" value="Genomic_DNA"/>
</dbReference>
<evidence type="ECO:0000259" key="3">
    <source>
        <dbReference type="PROSITE" id="PS51192"/>
    </source>
</evidence>
<dbReference type="GO" id="GO:0006289">
    <property type="term" value="P:nucleotide-excision repair"/>
    <property type="evidence" value="ECO:0007669"/>
    <property type="project" value="TreeGrafter"/>
</dbReference>
<dbReference type="GO" id="GO:0043138">
    <property type="term" value="F:3'-5' DNA helicase activity"/>
    <property type="evidence" value="ECO:0007669"/>
    <property type="project" value="TreeGrafter"/>
</dbReference>
<evidence type="ECO:0000256" key="1">
    <source>
        <dbReference type="ARBA" id="ARBA00022741"/>
    </source>
</evidence>
<dbReference type="InterPro" id="IPR011545">
    <property type="entry name" value="DEAD/DEAH_box_helicase_dom"/>
</dbReference>
<dbReference type="GO" id="GO:0003676">
    <property type="term" value="F:nucleic acid binding"/>
    <property type="evidence" value="ECO:0007669"/>
    <property type="project" value="InterPro"/>
</dbReference>
<dbReference type="Pfam" id="PF00270">
    <property type="entry name" value="DEAD"/>
    <property type="match status" value="1"/>
</dbReference>
<dbReference type="PROSITE" id="PS51194">
    <property type="entry name" value="HELICASE_CTER"/>
    <property type="match status" value="1"/>
</dbReference>
<dbReference type="PANTHER" id="PTHR47957">
    <property type="entry name" value="ATP-DEPENDENT HELICASE HRQ1"/>
    <property type="match status" value="1"/>
</dbReference>
<organism evidence="5 6">
    <name type="scientific">Candidatus Blautia pullicola</name>
    <dbReference type="NCBI Taxonomy" id="2838498"/>
    <lineage>
        <taxon>Bacteria</taxon>
        <taxon>Bacillati</taxon>
        <taxon>Bacillota</taxon>
        <taxon>Clostridia</taxon>
        <taxon>Lachnospirales</taxon>
        <taxon>Lachnospiraceae</taxon>
        <taxon>Blautia</taxon>
    </lineage>
</organism>
<dbReference type="Proteomes" id="UP000824056">
    <property type="component" value="Unassembled WGS sequence"/>
</dbReference>
<dbReference type="InterPro" id="IPR014001">
    <property type="entry name" value="Helicase_ATP-bd"/>
</dbReference>
<dbReference type="SMART" id="SM00487">
    <property type="entry name" value="DEXDc"/>
    <property type="match status" value="1"/>
</dbReference>
<dbReference type="GO" id="GO:0005524">
    <property type="term" value="F:ATP binding"/>
    <property type="evidence" value="ECO:0007669"/>
    <property type="project" value="UniProtKB-KW"/>
</dbReference>
<keyword evidence="2" id="KW-0067">ATP-binding</keyword>
<evidence type="ECO:0000313" key="5">
    <source>
        <dbReference type="EMBL" id="HIZ64907.1"/>
    </source>
</evidence>
<dbReference type="Pfam" id="PF00271">
    <property type="entry name" value="Helicase_C"/>
    <property type="match status" value="1"/>
</dbReference>
<evidence type="ECO:0000259" key="4">
    <source>
        <dbReference type="PROSITE" id="PS51194"/>
    </source>
</evidence>
<accession>A0A9D2FQN6</accession>
<dbReference type="AlphaFoldDB" id="A0A9D2FQN6"/>
<feature type="domain" description="Helicase C-terminal" evidence="4">
    <location>
        <begin position="273"/>
        <end position="424"/>
    </location>
</feature>
<dbReference type="CDD" id="cd18797">
    <property type="entry name" value="SF2_C_Hrq"/>
    <property type="match status" value="1"/>
</dbReference>
<proteinExistence type="predicted"/>
<dbReference type="Pfam" id="PF09369">
    <property type="entry name" value="MZB"/>
    <property type="match status" value="1"/>
</dbReference>
<keyword evidence="5" id="KW-0347">Helicase</keyword>
<evidence type="ECO:0000256" key="2">
    <source>
        <dbReference type="ARBA" id="ARBA00022840"/>
    </source>
</evidence>
<feature type="domain" description="Helicase ATP-binding" evidence="3">
    <location>
        <begin position="51"/>
        <end position="234"/>
    </location>
</feature>
<keyword evidence="5" id="KW-0378">Hydrolase</keyword>
<protein>
    <submittedName>
        <fullName evidence="5">DEAD/DEAH box helicase</fullName>
    </submittedName>
</protein>
<name>A0A9D2FQN6_9FIRM</name>